<keyword evidence="2" id="KW-1185">Reference proteome</keyword>
<evidence type="ECO:0000313" key="1">
    <source>
        <dbReference type="EMBL" id="KAH7664598.1"/>
    </source>
</evidence>
<gene>
    <name evidence="1" type="ORF">IHE45_14G129500</name>
</gene>
<name>A0ACB7UV25_DIOAL</name>
<dbReference type="EMBL" id="CM037024">
    <property type="protein sequence ID" value="KAH7664598.1"/>
    <property type="molecule type" value="Genomic_DNA"/>
</dbReference>
<evidence type="ECO:0000313" key="2">
    <source>
        <dbReference type="Proteomes" id="UP000827976"/>
    </source>
</evidence>
<proteinExistence type="predicted"/>
<reference evidence="2" key="1">
    <citation type="journal article" date="2022" name="Nat. Commun.">
        <title>Chromosome evolution and the genetic basis of agronomically important traits in greater yam.</title>
        <authorList>
            <person name="Bredeson J.V."/>
            <person name="Lyons J.B."/>
            <person name="Oniyinde I.O."/>
            <person name="Okereke N.R."/>
            <person name="Kolade O."/>
            <person name="Nnabue I."/>
            <person name="Nwadili C.O."/>
            <person name="Hribova E."/>
            <person name="Parker M."/>
            <person name="Nwogha J."/>
            <person name="Shu S."/>
            <person name="Carlson J."/>
            <person name="Kariba R."/>
            <person name="Muthemba S."/>
            <person name="Knop K."/>
            <person name="Barton G.J."/>
            <person name="Sherwood A.V."/>
            <person name="Lopez-Montes A."/>
            <person name="Asiedu R."/>
            <person name="Jamnadass R."/>
            <person name="Muchugi A."/>
            <person name="Goodstein D."/>
            <person name="Egesi C.N."/>
            <person name="Featherston J."/>
            <person name="Asfaw A."/>
            <person name="Simpson G.G."/>
            <person name="Dolezel J."/>
            <person name="Hendre P.S."/>
            <person name="Van Deynze A."/>
            <person name="Kumar P.L."/>
            <person name="Obidiegwu J.E."/>
            <person name="Bhattacharjee R."/>
            <person name="Rokhsar D.S."/>
        </authorList>
    </citation>
    <scope>NUCLEOTIDE SEQUENCE [LARGE SCALE GENOMIC DNA]</scope>
    <source>
        <strain evidence="2">cv. TDa95/00328</strain>
    </source>
</reference>
<sequence>MCRSSSSTPPLPSSPKECKHHNIHTPFIQKALPKQQQQPEFHTLSPQPHDDQTLQPSIQEASFILSLALPMILTGLLFYSRSMISMLFLGHLGSLPLAGGALAIGFANITGYSVLSGLAMGMEPICGQAFGAKKINILGLALQRSILLLIIISIPISLLWLNMRRILLLCGQDELISAAAQSYILFSIPDLICQSFIHPLRIYLRSQSINMPLTYCAAAAILLHLPITYLLVIILNLGIKGVALAGVCTNFNLVLFLLSYIYFSGLHESTGVLNLSLECFKEWKPLLSLAIPSCVSVCLEWWWYELMIMLCGLLLDPKSTVASMGILIQTTSLIYIFPSSLSFGVSTRVSNELGANQPDKAKRAATVGLSWSVLLGLIAFAFAFSVRNVWSWMFTNDEGIATLTASVLPVLGLCELGNCPQTTGCGVLRGSARPKAGANINLGAFYMVGMPVAVGLAFWGGLDFKGLWLGLLAAQAMCVVLMLWVVLRTDWVFQAERAQKLTGVDDDVVVVADEDDEEKALQSIAVDDHVDDEKPLLV</sequence>
<protein>
    <submittedName>
        <fullName evidence="1">Multidrug resistance protein MATE family protein</fullName>
    </submittedName>
</protein>
<organism evidence="1 2">
    <name type="scientific">Dioscorea alata</name>
    <name type="common">Purple yam</name>
    <dbReference type="NCBI Taxonomy" id="55571"/>
    <lineage>
        <taxon>Eukaryota</taxon>
        <taxon>Viridiplantae</taxon>
        <taxon>Streptophyta</taxon>
        <taxon>Embryophyta</taxon>
        <taxon>Tracheophyta</taxon>
        <taxon>Spermatophyta</taxon>
        <taxon>Magnoliopsida</taxon>
        <taxon>Liliopsida</taxon>
        <taxon>Dioscoreales</taxon>
        <taxon>Dioscoreaceae</taxon>
        <taxon>Dioscorea</taxon>
    </lineage>
</organism>
<comment type="caution">
    <text evidence="1">The sequence shown here is derived from an EMBL/GenBank/DDBJ whole genome shotgun (WGS) entry which is preliminary data.</text>
</comment>
<dbReference type="Proteomes" id="UP000827976">
    <property type="component" value="Chromosome 14"/>
</dbReference>
<accession>A0ACB7UV25</accession>